<dbReference type="InterPro" id="IPR029062">
    <property type="entry name" value="Class_I_gatase-like"/>
</dbReference>
<evidence type="ECO:0000313" key="6">
    <source>
        <dbReference type="Proteomes" id="UP000188947"/>
    </source>
</evidence>
<reference evidence="5 6" key="1">
    <citation type="submission" date="2016-11" db="EMBL/GenBank/DDBJ databases">
        <title>Genome sequence and comparative genomic analysis of clinical strain Elizabethkingia meningoseptica 61421 PRCM.</title>
        <authorList>
            <person name="Wang M."/>
            <person name="Hu S."/>
            <person name="Cao L."/>
            <person name="Jiang T."/>
            <person name="Zhou Y."/>
            <person name="Ming D."/>
        </authorList>
    </citation>
    <scope>NUCLEOTIDE SEQUENCE [LARGE SCALE GENOMIC DNA]</scope>
    <source>
        <strain evidence="5 6">61421 PRCM</strain>
    </source>
</reference>
<evidence type="ECO:0000256" key="2">
    <source>
        <dbReference type="ARBA" id="ARBA00023239"/>
    </source>
</evidence>
<dbReference type="RefSeq" id="WP_069215472.1">
    <property type="nucleotide sequence ID" value="NZ_CP016378.1"/>
</dbReference>
<evidence type="ECO:0000256" key="1">
    <source>
        <dbReference type="ARBA" id="ARBA00023016"/>
    </source>
</evidence>
<sequence length="231" mass="25552">MEQKKALIVVTSVEKYPEMERATGLWLGEAVHFYDKMVKAGKEVDFVSPRGGYTPLDPVSIQQFVQPVDWKYYADETFRNKLANTMKPEEVQTQDYDVVYYAGGHGVVWDFPEDKGLQNIARSIYENNGVVSSVCHGAVGLFNVTLSDGSLLIKDKTVTGFSNSEEIAAELADHMPYLTEDVLKKQGANYVKAEQDFTPFAVTDGRLVTGQNPQSGGAVGDQVLEALNKKN</sequence>
<keyword evidence="5" id="KW-0808">Transferase</keyword>
<dbReference type="PANTHER" id="PTHR48094">
    <property type="entry name" value="PROTEIN/NUCLEIC ACID DEGLYCASE DJ-1-RELATED"/>
    <property type="match status" value="1"/>
</dbReference>
<dbReference type="InterPro" id="IPR050325">
    <property type="entry name" value="Prot/Nucl_acid_deglycase"/>
</dbReference>
<keyword evidence="1" id="KW-0346">Stress response</keyword>
<dbReference type="Proteomes" id="UP000188947">
    <property type="component" value="Unassembled WGS sequence"/>
</dbReference>
<dbReference type="GO" id="GO:0019172">
    <property type="term" value="F:glyoxalase III activity"/>
    <property type="evidence" value="ECO:0007669"/>
    <property type="project" value="TreeGrafter"/>
</dbReference>
<keyword evidence="6" id="KW-1185">Reference proteome</keyword>
<feature type="domain" description="DJ-1/PfpI" evidence="4">
    <location>
        <begin position="29"/>
        <end position="225"/>
    </location>
</feature>
<dbReference type="AlphaFoldDB" id="A0A1V3U4R7"/>
<dbReference type="Pfam" id="PF01965">
    <property type="entry name" value="DJ-1_PfpI"/>
    <property type="match status" value="1"/>
</dbReference>
<keyword evidence="5" id="KW-0315">Glutamine amidotransferase</keyword>
<comment type="caution">
    <text evidence="5">The sequence shown here is derived from an EMBL/GenBank/DDBJ whole genome shotgun (WGS) entry which is preliminary data.</text>
</comment>
<dbReference type="eggNOG" id="COG0693">
    <property type="taxonomic scope" value="Bacteria"/>
</dbReference>
<dbReference type="SUPFAM" id="SSF52317">
    <property type="entry name" value="Class I glutamine amidotransferase-like"/>
    <property type="match status" value="1"/>
</dbReference>
<evidence type="ECO:0000313" key="5">
    <source>
        <dbReference type="EMBL" id="OOH98000.1"/>
    </source>
</evidence>
<organism evidence="5 6">
    <name type="scientific">Elizabethkingia meningoseptica</name>
    <name type="common">Chryseobacterium meningosepticum</name>
    <dbReference type="NCBI Taxonomy" id="238"/>
    <lineage>
        <taxon>Bacteria</taxon>
        <taxon>Pseudomonadati</taxon>
        <taxon>Bacteroidota</taxon>
        <taxon>Flavobacteriia</taxon>
        <taxon>Flavobacteriales</taxon>
        <taxon>Weeksellaceae</taxon>
        <taxon>Elizabethkingia</taxon>
    </lineage>
</organism>
<name>A0A1V3U4R7_ELIME</name>
<dbReference type="GO" id="GO:0016740">
    <property type="term" value="F:transferase activity"/>
    <property type="evidence" value="ECO:0007669"/>
    <property type="project" value="UniProtKB-KW"/>
</dbReference>
<dbReference type="STRING" id="238.BBD35_02465"/>
<evidence type="ECO:0000256" key="3">
    <source>
        <dbReference type="ARBA" id="ARBA00038493"/>
    </source>
</evidence>
<gene>
    <name evidence="5" type="ORF">BMF97_01645</name>
</gene>
<dbReference type="GO" id="GO:0019243">
    <property type="term" value="P:methylglyoxal catabolic process to D-lactate via S-lactoyl-glutathione"/>
    <property type="evidence" value="ECO:0007669"/>
    <property type="project" value="TreeGrafter"/>
</dbReference>
<dbReference type="PANTHER" id="PTHR48094:SF11">
    <property type="entry name" value="GLUTATHIONE-INDEPENDENT GLYOXALASE HSP31-RELATED"/>
    <property type="match status" value="1"/>
</dbReference>
<dbReference type="GO" id="GO:0005737">
    <property type="term" value="C:cytoplasm"/>
    <property type="evidence" value="ECO:0007669"/>
    <property type="project" value="TreeGrafter"/>
</dbReference>
<keyword evidence="2" id="KW-0456">Lyase</keyword>
<accession>A0A1V3U4R7</accession>
<dbReference type="InterPro" id="IPR002818">
    <property type="entry name" value="DJ-1/PfpI"/>
</dbReference>
<dbReference type="CDD" id="cd03141">
    <property type="entry name" value="GATase1_Hsp31_like"/>
    <property type="match status" value="1"/>
</dbReference>
<evidence type="ECO:0000259" key="4">
    <source>
        <dbReference type="Pfam" id="PF01965"/>
    </source>
</evidence>
<comment type="similarity">
    <text evidence="3">Belongs to the peptidase C56 family. HSP31-like subfamily.</text>
</comment>
<dbReference type="EMBL" id="MPOG01000001">
    <property type="protein sequence ID" value="OOH98000.1"/>
    <property type="molecule type" value="Genomic_DNA"/>
</dbReference>
<proteinExistence type="inferred from homology"/>
<dbReference type="OrthoDB" id="9792284at2"/>
<dbReference type="Gene3D" id="3.40.50.880">
    <property type="match status" value="1"/>
</dbReference>
<protein>
    <submittedName>
        <fullName evidence="5">Type 1 glutamine amidotransferase domain-containing protein</fullName>
    </submittedName>
</protein>